<keyword evidence="11" id="KW-1185">Reference proteome</keyword>
<feature type="transmembrane region" description="Helical" evidence="8">
    <location>
        <begin position="406"/>
        <end position="428"/>
    </location>
</feature>
<dbReference type="AlphaFoldDB" id="A0A4R4RHA0"/>
<reference evidence="10 11" key="1">
    <citation type="submission" date="2019-02" db="EMBL/GenBank/DDBJ databases">
        <title>Draft genome sequences of novel Actinobacteria.</title>
        <authorList>
            <person name="Sahin N."/>
            <person name="Ay H."/>
            <person name="Saygin H."/>
        </authorList>
    </citation>
    <scope>NUCLEOTIDE SEQUENCE [LARGE SCALE GENOMIC DNA]</scope>
    <source>
        <strain evidence="10 11">KC603</strain>
    </source>
</reference>
<accession>A0A4R4RHA0</accession>
<evidence type="ECO:0000256" key="2">
    <source>
        <dbReference type="ARBA" id="ARBA00022448"/>
    </source>
</evidence>
<evidence type="ECO:0000256" key="7">
    <source>
        <dbReference type="SAM" id="MobiDB-lite"/>
    </source>
</evidence>
<feature type="transmembrane region" description="Helical" evidence="8">
    <location>
        <begin position="379"/>
        <end position="400"/>
    </location>
</feature>
<feature type="transmembrane region" description="Helical" evidence="8">
    <location>
        <begin position="178"/>
        <end position="201"/>
    </location>
</feature>
<evidence type="ECO:0000256" key="1">
    <source>
        <dbReference type="ARBA" id="ARBA00004651"/>
    </source>
</evidence>
<dbReference type="InterPro" id="IPR036259">
    <property type="entry name" value="MFS_trans_sf"/>
</dbReference>
<comment type="subcellular location">
    <subcellularLocation>
        <location evidence="1">Cell membrane</location>
        <topology evidence="1">Multi-pass membrane protein</topology>
    </subcellularLocation>
</comment>
<keyword evidence="3" id="KW-1003">Cell membrane</keyword>
<dbReference type="PANTHER" id="PTHR23513">
    <property type="entry name" value="INTEGRAL MEMBRANE EFFLUX PROTEIN-RELATED"/>
    <property type="match status" value="1"/>
</dbReference>
<comment type="caution">
    <text evidence="10">The sequence shown here is derived from an EMBL/GenBank/DDBJ whole genome shotgun (WGS) entry which is preliminary data.</text>
</comment>
<feature type="transmembrane region" description="Helical" evidence="8">
    <location>
        <begin position="139"/>
        <end position="158"/>
    </location>
</feature>
<feature type="transmembrane region" description="Helical" evidence="8">
    <location>
        <begin position="254"/>
        <end position="280"/>
    </location>
</feature>
<keyword evidence="5 8" id="KW-1133">Transmembrane helix</keyword>
<keyword evidence="4 8" id="KW-0812">Transmembrane</keyword>
<feature type="transmembrane region" description="Helical" evidence="8">
    <location>
        <begin position="79"/>
        <end position="100"/>
    </location>
</feature>
<dbReference type="InterPro" id="IPR010290">
    <property type="entry name" value="TM_effector"/>
</dbReference>
<dbReference type="Proteomes" id="UP000295621">
    <property type="component" value="Unassembled WGS sequence"/>
</dbReference>
<dbReference type="OrthoDB" id="9775268at2"/>
<evidence type="ECO:0000256" key="3">
    <source>
        <dbReference type="ARBA" id="ARBA00022475"/>
    </source>
</evidence>
<feature type="region of interest" description="Disordered" evidence="7">
    <location>
        <begin position="1"/>
        <end position="32"/>
    </location>
</feature>
<dbReference type="GO" id="GO:0022857">
    <property type="term" value="F:transmembrane transporter activity"/>
    <property type="evidence" value="ECO:0007669"/>
    <property type="project" value="InterPro"/>
</dbReference>
<feature type="transmembrane region" description="Helical" evidence="8">
    <location>
        <begin position="286"/>
        <end position="308"/>
    </location>
</feature>
<gene>
    <name evidence="10" type="ORF">E1212_20310</name>
</gene>
<dbReference type="RefSeq" id="WP_131985801.1">
    <property type="nucleotide sequence ID" value="NZ_SMKL01000051.1"/>
</dbReference>
<feature type="domain" description="Major facilitator superfamily (MFS) profile" evidence="9">
    <location>
        <begin position="38"/>
        <end position="431"/>
    </location>
</feature>
<evidence type="ECO:0000313" key="11">
    <source>
        <dbReference type="Proteomes" id="UP000295621"/>
    </source>
</evidence>
<dbReference type="Gene3D" id="1.20.1250.20">
    <property type="entry name" value="MFS general substrate transporter like domains"/>
    <property type="match status" value="1"/>
</dbReference>
<organism evidence="10 11">
    <name type="scientific">Jiangella ureilytica</name>
    <dbReference type="NCBI Taxonomy" id="2530374"/>
    <lineage>
        <taxon>Bacteria</taxon>
        <taxon>Bacillati</taxon>
        <taxon>Actinomycetota</taxon>
        <taxon>Actinomycetes</taxon>
        <taxon>Jiangellales</taxon>
        <taxon>Jiangellaceae</taxon>
        <taxon>Jiangella</taxon>
    </lineage>
</organism>
<dbReference type="CDD" id="cd06173">
    <property type="entry name" value="MFS_MefA_like"/>
    <property type="match status" value="1"/>
</dbReference>
<dbReference type="GO" id="GO:0005886">
    <property type="term" value="C:plasma membrane"/>
    <property type="evidence" value="ECO:0007669"/>
    <property type="project" value="UniProtKB-SubCell"/>
</dbReference>
<evidence type="ECO:0000313" key="10">
    <source>
        <dbReference type="EMBL" id="TDC48720.1"/>
    </source>
</evidence>
<feature type="transmembrane region" description="Helical" evidence="8">
    <location>
        <begin position="340"/>
        <end position="358"/>
    </location>
</feature>
<dbReference type="PROSITE" id="PS50850">
    <property type="entry name" value="MFS"/>
    <property type="match status" value="1"/>
</dbReference>
<dbReference type="SUPFAM" id="SSF103473">
    <property type="entry name" value="MFS general substrate transporter"/>
    <property type="match status" value="1"/>
</dbReference>
<proteinExistence type="predicted"/>
<sequence>MRPASVALHPSSQAHSDTRPVAPPAADDQEHRSHWRDTFASLRVRNYRLYVISQILTNTCGWMQRVAQDWLILSLTGNVAWVGLTVSLQLAPMLVFGLWGGVVADRFDKRKLLMITQSLFALSALTLGTLTLLGAIEPWHVLAAAAFTGLAIVVDNPARQAFVPEVAGRQHLRNAISINSTVFQLGALIGPALAAVGIALVGEGWSFIVNALAGVVAVVLLVMMRASELSAAPAIARTRGQLREGLRYAGDEPVILWSVVLVGFVAITGINLATVLAAYADDVFDIGSAGYGLLNSCLAAGAVAGALASTRRRSLRLRTLVYSAGVLGVLQMVAGMIDSLPLFCVVLVGVGAVTLLYLTGGNTLVQTTVAGTMRGRVMALYILVLFGAQAGSGTLVGWIAHEAGAHVAMIVSGAGPLLGAITVGAVLARKGRLTTRLILRDRPGRGVLYVVPRDSVPAASGSPVPGLLSRGLRDGSRSTHPAERRRRRQSRSGPVRAHARQHADRSRTRRSPLR</sequence>
<evidence type="ECO:0000256" key="5">
    <source>
        <dbReference type="ARBA" id="ARBA00022989"/>
    </source>
</evidence>
<feature type="transmembrane region" description="Helical" evidence="8">
    <location>
        <begin position="315"/>
        <end position="334"/>
    </location>
</feature>
<evidence type="ECO:0000256" key="4">
    <source>
        <dbReference type="ARBA" id="ARBA00022692"/>
    </source>
</evidence>
<feature type="transmembrane region" description="Helical" evidence="8">
    <location>
        <begin position="112"/>
        <end position="133"/>
    </location>
</feature>
<feature type="region of interest" description="Disordered" evidence="7">
    <location>
        <begin position="458"/>
        <end position="514"/>
    </location>
</feature>
<keyword evidence="6 8" id="KW-0472">Membrane</keyword>
<dbReference type="PANTHER" id="PTHR23513:SF11">
    <property type="entry name" value="STAPHYLOFERRIN A TRANSPORTER"/>
    <property type="match status" value="1"/>
</dbReference>
<protein>
    <submittedName>
        <fullName evidence="10">MFS transporter</fullName>
    </submittedName>
</protein>
<keyword evidence="2" id="KW-0813">Transport</keyword>
<dbReference type="EMBL" id="SMKL01000051">
    <property type="protein sequence ID" value="TDC48720.1"/>
    <property type="molecule type" value="Genomic_DNA"/>
</dbReference>
<evidence type="ECO:0000259" key="9">
    <source>
        <dbReference type="PROSITE" id="PS50850"/>
    </source>
</evidence>
<dbReference type="InterPro" id="IPR020846">
    <property type="entry name" value="MFS_dom"/>
</dbReference>
<evidence type="ECO:0000256" key="8">
    <source>
        <dbReference type="SAM" id="Phobius"/>
    </source>
</evidence>
<evidence type="ECO:0000256" key="6">
    <source>
        <dbReference type="ARBA" id="ARBA00023136"/>
    </source>
</evidence>
<feature type="transmembrane region" description="Helical" evidence="8">
    <location>
        <begin position="207"/>
        <end position="224"/>
    </location>
</feature>
<name>A0A4R4RHA0_9ACTN</name>
<dbReference type="Pfam" id="PF05977">
    <property type="entry name" value="MFS_3"/>
    <property type="match status" value="1"/>
</dbReference>
<feature type="compositionally biased region" description="Basic and acidic residues" evidence="7">
    <location>
        <begin position="471"/>
        <end position="482"/>
    </location>
</feature>